<accession>A0A6M3XNH0</accession>
<organism evidence="2">
    <name type="scientific">viral metagenome</name>
    <dbReference type="NCBI Taxonomy" id="1070528"/>
    <lineage>
        <taxon>unclassified sequences</taxon>
        <taxon>metagenomes</taxon>
        <taxon>organismal metagenomes</taxon>
    </lineage>
</organism>
<protein>
    <submittedName>
        <fullName evidence="2">Uncharacterized protein</fullName>
    </submittedName>
</protein>
<dbReference type="AlphaFoldDB" id="A0A6M3XNH0"/>
<reference evidence="2" key="1">
    <citation type="submission" date="2020-03" db="EMBL/GenBank/DDBJ databases">
        <title>The deep terrestrial virosphere.</title>
        <authorList>
            <person name="Holmfeldt K."/>
            <person name="Nilsson E."/>
            <person name="Simone D."/>
            <person name="Lopez-Fernandez M."/>
            <person name="Wu X."/>
            <person name="de Brujin I."/>
            <person name="Lundin D."/>
            <person name="Andersson A."/>
            <person name="Bertilsson S."/>
            <person name="Dopson M."/>
        </authorList>
    </citation>
    <scope>NUCLEOTIDE SEQUENCE</scope>
    <source>
        <strain evidence="2">TM448B01616</strain>
    </source>
</reference>
<dbReference type="EMBL" id="MT144795">
    <property type="protein sequence ID" value="QJH99530.1"/>
    <property type="molecule type" value="Genomic_DNA"/>
</dbReference>
<feature type="region of interest" description="Disordered" evidence="1">
    <location>
        <begin position="38"/>
        <end position="63"/>
    </location>
</feature>
<name>A0A6M3XNH0_9ZZZZ</name>
<proteinExistence type="predicted"/>
<gene>
    <name evidence="2" type="ORF">TM448B01616_0010</name>
</gene>
<feature type="compositionally biased region" description="Basic residues" evidence="1">
    <location>
        <begin position="43"/>
        <end position="52"/>
    </location>
</feature>
<evidence type="ECO:0000256" key="1">
    <source>
        <dbReference type="SAM" id="MobiDB-lite"/>
    </source>
</evidence>
<evidence type="ECO:0000313" key="2">
    <source>
        <dbReference type="EMBL" id="QJH99530.1"/>
    </source>
</evidence>
<sequence length="93" mass="10626">MTMKYRDVMEISTRFSEGNANIENRICPKTGEVIPDGMPMWRWRGRRNKKPPNKPLDSTAKNAASRLAKGEAPFCTYCGAYHFPDEKTLCERG</sequence>